<name>A0A5S4H9U7_9ACTN</name>
<dbReference type="AlphaFoldDB" id="A0A5S4H9U7"/>
<protein>
    <submittedName>
        <fullName evidence="2">Acyl carrier protein</fullName>
    </submittedName>
</protein>
<reference evidence="2 3" key="1">
    <citation type="submission" date="2019-05" db="EMBL/GenBank/DDBJ databases">
        <title>Draft genome sequence of Actinomadura geliboluensis A8036.</title>
        <authorList>
            <person name="Saricaoglu S."/>
            <person name="Isik K."/>
        </authorList>
    </citation>
    <scope>NUCLEOTIDE SEQUENCE [LARGE SCALE GENOMIC DNA]</scope>
    <source>
        <strain evidence="2 3">A8036</strain>
    </source>
</reference>
<feature type="domain" description="Carrier" evidence="1">
    <location>
        <begin position="25"/>
        <end position="73"/>
    </location>
</feature>
<comment type="caution">
    <text evidence="2">The sequence shown here is derived from an EMBL/GenBank/DDBJ whole genome shotgun (WGS) entry which is preliminary data.</text>
</comment>
<dbReference type="Gene3D" id="1.10.1200.10">
    <property type="entry name" value="ACP-like"/>
    <property type="match status" value="1"/>
</dbReference>
<dbReference type="RefSeq" id="WP_138634197.1">
    <property type="nucleotide sequence ID" value="NZ_VCKZ01000014.1"/>
</dbReference>
<gene>
    <name evidence="2" type="ORF">ETD96_03980</name>
</gene>
<organism evidence="2 3">
    <name type="scientific">Actinomadura geliboluensis</name>
    <dbReference type="NCBI Taxonomy" id="882440"/>
    <lineage>
        <taxon>Bacteria</taxon>
        <taxon>Bacillati</taxon>
        <taxon>Actinomycetota</taxon>
        <taxon>Actinomycetes</taxon>
        <taxon>Streptosporangiales</taxon>
        <taxon>Thermomonosporaceae</taxon>
        <taxon>Actinomadura</taxon>
    </lineage>
</organism>
<dbReference type="SUPFAM" id="SSF47336">
    <property type="entry name" value="ACP-like"/>
    <property type="match status" value="1"/>
</dbReference>
<dbReference type="Proteomes" id="UP000305238">
    <property type="component" value="Unassembled WGS sequence"/>
</dbReference>
<dbReference type="InterPro" id="IPR036736">
    <property type="entry name" value="ACP-like_sf"/>
</dbReference>
<dbReference type="EMBL" id="VCKZ01000014">
    <property type="protein sequence ID" value="TMR41749.1"/>
    <property type="molecule type" value="Genomic_DNA"/>
</dbReference>
<dbReference type="InterPro" id="IPR009081">
    <property type="entry name" value="PP-bd_ACP"/>
</dbReference>
<keyword evidence="3" id="KW-1185">Reference proteome</keyword>
<sequence>MTEEEVRAELLGFVRENFGSAAGGVEIAADTPLLESGILDSLRTAVLLNHLRDGLRTPLPARFIEARYLKDVATIAALVCELAAADSR</sequence>
<accession>A0A5S4H9U7</accession>
<evidence type="ECO:0000259" key="1">
    <source>
        <dbReference type="Pfam" id="PF00550"/>
    </source>
</evidence>
<evidence type="ECO:0000313" key="3">
    <source>
        <dbReference type="Proteomes" id="UP000305238"/>
    </source>
</evidence>
<dbReference type="OrthoDB" id="5383272at2"/>
<proteinExistence type="predicted"/>
<dbReference type="Pfam" id="PF00550">
    <property type="entry name" value="PP-binding"/>
    <property type="match status" value="1"/>
</dbReference>
<evidence type="ECO:0000313" key="2">
    <source>
        <dbReference type="EMBL" id="TMR41749.1"/>
    </source>
</evidence>